<dbReference type="AlphaFoldDB" id="A0A2J6QKA0"/>
<gene>
    <name evidence="1" type="ORF">NA56DRAFT_654462</name>
</gene>
<organism evidence="1 2">
    <name type="scientific">Hyaloscypha hepaticicola</name>
    <dbReference type="NCBI Taxonomy" id="2082293"/>
    <lineage>
        <taxon>Eukaryota</taxon>
        <taxon>Fungi</taxon>
        <taxon>Dikarya</taxon>
        <taxon>Ascomycota</taxon>
        <taxon>Pezizomycotina</taxon>
        <taxon>Leotiomycetes</taxon>
        <taxon>Helotiales</taxon>
        <taxon>Hyaloscyphaceae</taxon>
        <taxon>Hyaloscypha</taxon>
    </lineage>
</organism>
<reference evidence="1 2" key="1">
    <citation type="submission" date="2016-05" db="EMBL/GenBank/DDBJ databases">
        <title>A degradative enzymes factory behind the ericoid mycorrhizal symbiosis.</title>
        <authorList>
            <consortium name="DOE Joint Genome Institute"/>
            <person name="Martino E."/>
            <person name="Morin E."/>
            <person name="Grelet G."/>
            <person name="Kuo A."/>
            <person name="Kohler A."/>
            <person name="Daghino S."/>
            <person name="Barry K."/>
            <person name="Choi C."/>
            <person name="Cichocki N."/>
            <person name="Clum A."/>
            <person name="Copeland A."/>
            <person name="Hainaut M."/>
            <person name="Haridas S."/>
            <person name="Labutti K."/>
            <person name="Lindquist E."/>
            <person name="Lipzen A."/>
            <person name="Khouja H.-R."/>
            <person name="Murat C."/>
            <person name="Ohm R."/>
            <person name="Olson A."/>
            <person name="Spatafora J."/>
            <person name="Veneault-Fourrey C."/>
            <person name="Henrissat B."/>
            <person name="Grigoriev I."/>
            <person name="Martin F."/>
            <person name="Perotto S."/>
        </authorList>
    </citation>
    <scope>NUCLEOTIDE SEQUENCE [LARGE SCALE GENOMIC DNA]</scope>
    <source>
        <strain evidence="1 2">UAMH 7357</strain>
    </source>
</reference>
<evidence type="ECO:0000313" key="2">
    <source>
        <dbReference type="Proteomes" id="UP000235672"/>
    </source>
</evidence>
<dbReference type="EMBL" id="KZ613467">
    <property type="protein sequence ID" value="PMD26667.1"/>
    <property type="molecule type" value="Genomic_DNA"/>
</dbReference>
<evidence type="ECO:0000313" key="1">
    <source>
        <dbReference type="EMBL" id="PMD26667.1"/>
    </source>
</evidence>
<protein>
    <submittedName>
        <fullName evidence="1">Uncharacterized protein</fullName>
    </submittedName>
</protein>
<dbReference type="Proteomes" id="UP000235672">
    <property type="component" value="Unassembled WGS sequence"/>
</dbReference>
<sequence>MSYQLSYHNGRIESIRDKERVSTCYRAVSHNILVSQEAPKAVVRVAVPKRGIPRSVQYLADEGEISVVDEARRSPASLPWCAVSPVADDLEKEGTTKEARAKKGVLAKYKQDGCQSHLDCSSAADRFEYENPLRRWNGRVNRKDDSSDVFL</sequence>
<keyword evidence="2" id="KW-1185">Reference proteome</keyword>
<proteinExistence type="predicted"/>
<accession>A0A2J6QKA0</accession>
<name>A0A2J6QKA0_9HELO</name>